<dbReference type="SUPFAM" id="SSF54427">
    <property type="entry name" value="NTF2-like"/>
    <property type="match status" value="1"/>
</dbReference>
<dbReference type="InterPro" id="IPR037401">
    <property type="entry name" value="SnoaL-like"/>
</dbReference>
<keyword evidence="2" id="KW-0560">Oxidoreductase</keyword>
<keyword evidence="3" id="KW-1185">Reference proteome</keyword>
<dbReference type="Gene3D" id="3.10.450.50">
    <property type="match status" value="1"/>
</dbReference>
<protein>
    <submittedName>
        <fullName evidence="2">3-phenylpropionate/cinnamic acid dioxygenase small subunit</fullName>
    </submittedName>
</protein>
<name>A0A840QDW0_9PSEU</name>
<evidence type="ECO:0000259" key="1">
    <source>
        <dbReference type="Pfam" id="PF13577"/>
    </source>
</evidence>
<dbReference type="Pfam" id="PF13577">
    <property type="entry name" value="SnoaL_4"/>
    <property type="match status" value="1"/>
</dbReference>
<proteinExistence type="predicted"/>
<feature type="domain" description="SnoaL-like" evidence="1">
    <location>
        <begin position="17"/>
        <end position="142"/>
    </location>
</feature>
<dbReference type="InterPro" id="IPR032710">
    <property type="entry name" value="NTF2-like_dom_sf"/>
</dbReference>
<dbReference type="AlphaFoldDB" id="A0A840QDW0"/>
<evidence type="ECO:0000313" key="3">
    <source>
        <dbReference type="Proteomes" id="UP000584374"/>
    </source>
</evidence>
<sequence length="148" mass="16158">MTASAHTGGAVTADHDLRSELTEFYARQMQALDAGQAEQWAATFTEDGVFAANAYPQPTVGRAAITEAVKAAAAQLAADQVVHRHWLGMLAVYPVDEHTVRTRFYALVIQTPKNGVAAIHRSTIAEDELVRGGDGWQVRRRDVTRDDL</sequence>
<reference evidence="2 3" key="1">
    <citation type="submission" date="2020-08" db="EMBL/GenBank/DDBJ databases">
        <title>Sequencing the genomes of 1000 actinobacteria strains.</title>
        <authorList>
            <person name="Klenk H.-P."/>
        </authorList>
    </citation>
    <scope>NUCLEOTIDE SEQUENCE [LARGE SCALE GENOMIC DNA]</scope>
    <source>
        <strain evidence="2 3">DSM 45584</strain>
    </source>
</reference>
<dbReference type="GO" id="GO:0051213">
    <property type="term" value="F:dioxygenase activity"/>
    <property type="evidence" value="ECO:0007669"/>
    <property type="project" value="UniProtKB-KW"/>
</dbReference>
<dbReference type="RefSeq" id="WP_184729552.1">
    <property type="nucleotide sequence ID" value="NZ_JACHIW010000002.1"/>
</dbReference>
<accession>A0A840QDW0</accession>
<evidence type="ECO:0000313" key="2">
    <source>
        <dbReference type="EMBL" id="MBB5158010.1"/>
    </source>
</evidence>
<organism evidence="2 3">
    <name type="scientific">Saccharopolyspora phatthalungensis</name>
    <dbReference type="NCBI Taxonomy" id="664693"/>
    <lineage>
        <taxon>Bacteria</taxon>
        <taxon>Bacillati</taxon>
        <taxon>Actinomycetota</taxon>
        <taxon>Actinomycetes</taxon>
        <taxon>Pseudonocardiales</taxon>
        <taxon>Pseudonocardiaceae</taxon>
        <taxon>Saccharopolyspora</taxon>
    </lineage>
</organism>
<dbReference type="Proteomes" id="UP000584374">
    <property type="component" value="Unassembled WGS sequence"/>
</dbReference>
<comment type="caution">
    <text evidence="2">The sequence shown here is derived from an EMBL/GenBank/DDBJ whole genome shotgun (WGS) entry which is preliminary data.</text>
</comment>
<keyword evidence="2" id="KW-0223">Dioxygenase</keyword>
<dbReference type="EMBL" id="JACHIW010000002">
    <property type="protein sequence ID" value="MBB5158010.1"/>
    <property type="molecule type" value="Genomic_DNA"/>
</dbReference>
<gene>
    <name evidence="2" type="ORF">BJ970_005609</name>
</gene>